<dbReference type="GO" id="GO:0016831">
    <property type="term" value="F:carboxy-lyase activity"/>
    <property type="evidence" value="ECO:0007669"/>
    <property type="project" value="UniProtKB-KW"/>
</dbReference>
<accession>A0A952FQX3</accession>
<dbReference type="PANTHER" id="PTHR11999">
    <property type="entry name" value="GROUP II PYRIDOXAL-5-PHOSPHATE DECARBOXYLASE"/>
    <property type="match status" value="1"/>
</dbReference>
<evidence type="ECO:0000256" key="4">
    <source>
        <dbReference type="ARBA" id="ARBA00022898"/>
    </source>
</evidence>
<protein>
    <submittedName>
        <fullName evidence="9">Aminotransferase class V-fold PLP-dependent enzyme</fullName>
    </submittedName>
</protein>
<dbReference type="GO" id="GO:0005737">
    <property type="term" value="C:cytoplasm"/>
    <property type="evidence" value="ECO:0007669"/>
    <property type="project" value="TreeGrafter"/>
</dbReference>
<dbReference type="InterPro" id="IPR015424">
    <property type="entry name" value="PyrdxlP-dep_Trfase"/>
</dbReference>
<evidence type="ECO:0000256" key="1">
    <source>
        <dbReference type="ARBA" id="ARBA00001933"/>
    </source>
</evidence>
<evidence type="ECO:0000256" key="2">
    <source>
        <dbReference type="ARBA" id="ARBA00009533"/>
    </source>
</evidence>
<dbReference type="InterPro" id="IPR010977">
    <property type="entry name" value="Aromatic_deC"/>
</dbReference>
<dbReference type="Proteomes" id="UP000700706">
    <property type="component" value="Unassembled WGS sequence"/>
</dbReference>
<proteinExistence type="inferred from homology"/>
<dbReference type="InterPro" id="IPR015421">
    <property type="entry name" value="PyrdxlP-dep_Trfase_major"/>
</dbReference>
<dbReference type="InterPro" id="IPR002129">
    <property type="entry name" value="PyrdxlP-dep_de-COase"/>
</dbReference>
<evidence type="ECO:0000256" key="3">
    <source>
        <dbReference type="ARBA" id="ARBA00022793"/>
    </source>
</evidence>
<evidence type="ECO:0000256" key="6">
    <source>
        <dbReference type="PIRSR" id="PIRSR602129-50"/>
    </source>
</evidence>
<dbReference type="EMBL" id="JAEKLZ010000227">
    <property type="protein sequence ID" value="MBW8726649.1"/>
    <property type="molecule type" value="Genomic_DNA"/>
</dbReference>
<dbReference type="AlphaFoldDB" id="A0A952FQX3"/>
<keyword evidence="9" id="KW-0808">Transferase</keyword>
<comment type="similarity">
    <text evidence="2 7">Belongs to the group II decarboxylase family.</text>
</comment>
<dbReference type="SUPFAM" id="SSF53383">
    <property type="entry name" value="PLP-dependent transferases"/>
    <property type="match status" value="1"/>
</dbReference>
<dbReference type="PRINTS" id="PR00800">
    <property type="entry name" value="YHDCRBOXLASE"/>
</dbReference>
<organism evidence="9 10">
    <name type="scientific">Inquilinus limosus</name>
    <dbReference type="NCBI Taxonomy" id="171674"/>
    <lineage>
        <taxon>Bacteria</taxon>
        <taxon>Pseudomonadati</taxon>
        <taxon>Pseudomonadota</taxon>
        <taxon>Alphaproteobacteria</taxon>
        <taxon>Rhodospirillales</taxon>
        <taxon>Rhodospirillaceae</taxon>
        <taxon>Inquilinus</taxon>
    </lineage>
</organism>
<sequence length="506" mass="53474">MADMDHPCDTALLAEPGGDPGGAGPPRWSSHPLEPDSDAMAEMGQAVLRRAIAFAESLPDRHTATGDETPPELIRAMLAPPPEGPGELEPLLDRLDQASAYAYETGSPGFFAYVPGGGLFTSAVADLYNSVTNRYVGHVFAAPAMVALEQGMVRWLAGLCGLPEGGGGLLLTGGSMATLCAVIAARHAALGEDLAGGTLYVSAETHHSVAKAARLAGLAAAAVRIVPCDTSLSLDLEALAGMIADDRAAGKRPFLLVGTAGTTNTGAIDPLPELATIAQREGLWFHIDGAYGGMFRLTRRGQARLRGMELADSITLDQHKTMFLPFGASALVVREPHRLAAAYQADAAYLAGMDGGLGLPDFSDLGPELTRGMRGLRMWLPLHLHGVGAFRDALDEKLDLAQFAYRQLLDEPALELPWQPPLSIVAFRMRPAGRGLEAMRRANQASEALLERINAGGRVRLSGTSIDGRVTLRLCIVVHRAHADRVAEAIQIIRAAVRAVQPILAP</sequence>
<keyword evidence="5 7" id="KW-0456">Lyase</keyword>
<evidence type="ECO:0000256" key="7">
    <source>
        <dbReference type="RuleBase" id="RU000382"/>
    </source>
</evidence>
<dbReference type="GO" id="GO:0030170">
    <property type="term" value="F:pyridoxal phosphate binding"/>
    <property type="evidence" value="ECO:0007669"/>
    <property type="project" value="InterPro"/>
</dbReference>
<dbReference type="GO" id="GO:0006520">
    <property type="term" value="P:amino acid metabolic process"/>
    <property type="evidence" value="ECO:0007669"/>
    <property type="project" value="InterPro"/>
</dbReference>
<keyword evidence="4 6" id="KW-0663">Pyridoxal phosphate</keyword>
<evidence type="ECO:0000256" key="8">
    <source>
        <dbReference type="SAM" id="MobiDB-lite"/>
    </source>
</evidence>
<gene>
    <name evidence="9" type="ORF">JF625_16050</name>
</gene>
<evidence type="ECO:0000256" key="5">
    <source>
        <dbReference type="ARBA" id="ARBA00023239"/>
    </source>
</evidence>
<dbReference type="InterPro" id="IPR015422">
    <property type="entry name" value="PyrdxlP-dep_Trfase_small"/>
</dbReference>
<keyword evidence="3" id="KW-0210">Decarboxylase</keyword>
<dbReference type="Pfam" id="PF00282">
    <property type="entry name" value="Pyridoxal_deC"/>
    <property type="match status" value="1"/>
</dbReference>
<evidence type="ECO:0000313" key="9">
    <source>
        <dbReference type="EMBL" id="MBW8726649.1"/>
    </source>
</evidence>
<comment type="caution">
    <text evidence="9">The sequence shown here is derived from an EMBL/GenBank/DDBJ whole genome shotgun (WGS) entry which is preliminary data.</text>
</comment>
<reference evidence="9" key="1">
    <citation type="submission" date="2020-06" db="EMBL/GenBank/DDBJ databases">
        <title>Stable isotope informed genome-resolved metagenomics uncovers potential trophic interactions in rhizosphere soil.</title>
        <authorList>
            <person name="Starr E.P."/>
            <person name="Shi S."/>
            <person name="Blazewicz S.J."/>
            <person name="Koch B.J."/>
            <person name="Probst A.J."/>
            <person name="Hungate B.A."/>
            <person name="Pett-Ridge J."/>
            <person name="Firestone M.K."/>
            <person name="Banfield J.F."/>
        </authorList>
    </citation>
    <scope>NUCLEOTIDE SEQUENCE</scope>
    <source>
        <strain evidence="9">YM_69_17</strain>
    </source>
</reference>
<dbReference type="GO" id="GO:0019752">
    <property type="term" value="P:carboxylic acid metabolic process"/>
    <property type="evidence" value="ECO:0007669"/>
    <property type="project" value="InterPro"/>
</dbReference>
<dbReference type="PANTHER" id="PTHR11999:SF70">
    <property type="entry name" value="MIP05841P"/>
    <property type="match status" value="1"/>
</dbReference>
<dbReference type="Gene3D" id="3.90.1150.10">
    <property type="entry name" value="Aspartate Aminotransferase, domain 1"/>
    <property type="match status" value="1"/>
</dbReference>
<keyword evidence="9" id="KW-0032">Aminotransferase</keyword>
<name>A0A952FQX3_9PROT</name>
<dbReference type="GO" id="GO:0008483">
    <property type="term" value="F:transaminase activity"/>
    <property type="evidence" value="ECO:0007669"/>
    <property type="project" value="UniProtKB-KW"/>
</dbReference>
<comment type="cofactor">
    <cofactor evidence="1 6 7">
        <name>pyridoxal 5'-phosphate</name>
        <dbReference type="ChEBI" id="CHEBI:597326"/>
    </cofactor>
</comment>
<feature type="modified residue" description="N6-(pyridoxal phosphate)lysine" evidence="6">
    <location>
        <position position="320"/>
    </location>
</feature>
<evidence type="ECO:0000313" key="10">
    <source>
        <dbReference type="Proteomes" id="UP000700706"/>
    </source>
</evidence>
<feature type="region of interest" description="Disordered" evidence="8">
    <location>
        <begin position="1"/>
        <end position="37"/>
    </location>
</feature>
<dbReference type="Gene3D" id="3.40.640.10">
    <property type="entry name" value="Type I PLP-dependent aspartate aminotransferase-like (Major domain)"/>
    <property type="match status" value="1"/>
</dbReference>